<organism evidence="2 3">
    <name type="scientific">Symbiochloris irregularis</name>
    <dbReference type="NCBI Taxonomy" id="706552"/>
    <lineage>
        <taxon>Eukaryota</taxon>
        <taxon>Viridiplantae</taxon>
        <taxon>Chlorophyta</taxon>
        <taxon>core chlorophytes</taxon>
        <taxon>Trebouxiophyceae</taxon>
        <taxon>Trebouxiales</taxon>
        <taxon>Trebouxiaceae</taxon>
        <taxon>Symbiochloris</taxon>
    </lineage>
</organism>
<name>A0AAW1PND5_9CHLO</name>
<feature type="transmembrane region" description="Helical" evidence="1">
    <location>
        <begin position="47"/>
        <end position="66"/>
    </location>
</feature>
<keyword evidence="1" id="KW-0812">Transmembrane</keyword>
<feature type="transmembrane region" description="Helical" evidence="1">
    <location>
        <begin position="22"/>
        <end position="41"/>
    </location>
</feature>
<reference evidence="2 3" key="1">
    <citation type="journal article" date="2024" name="Nat. Commun.">
        <title>Phylogenomics reveals the evolutionary origins of lichenization in chlorophyte algae.</title>
        <authorList>
            <person name="Puginier C."/>
            <person name="Libourel C."/>
            <person name="Otte J."/>
            <person name="Skaloud P."/>
            <person name="Haon M."/>
            <person name="Grisel S."/>
            <person name="Petersen M."/>
            <person name="Berrin J.G."/>
            <person name="Delaux P.M."/>
            <person name="Dal Grande F."/>
            <person name="Keller J."/>
        </authorList>
    </citation>
    <scope>NUCLEOTIDE SEQUENCE [LARGE SCALE GENOMIC DNA]</scope>
    <source>
        <strain evidence="2 3">SAG 2036</strain>
    </source>
</reference>
<evidence type="ECO:0000256" key="1">
    <source>
        <dbReference type="SAM" id="Phobius"/>
    </source>
</evidence>
<keyword evidence="1" id="KW-1133">Transmembrane helix</keyword>
<evidence type="ECO:0000313" key="3">
    <source>
        <dbReference type="Proteomes" id="UP001465755"/>
    </source>
</evidence>
<sequence>MTIQTACFDCSKYQDGDDWARLLAHFCILPYAILLCQGAVAYSSRDLHYVTLFGGGCINAVLSKVLKRLFRQPRPSTMCAILGNCSQGQFSVAAQANQSIKT</sequence>
<protein>
    <submittedName>
        <fullName evidence="2">Uncharacterized protein</fullName>
    </submittedName>
</protein>
<gene>
    <name evidence="2" type="ORF">WJX73_004884</name>
</gene>
<proteinExistence type="predicted"/>
<keyword evidence="3" id="KW-1185">Reference proteome</keyword>
<keyword evidence="1" id="KW-0472">Membrane</keyword>
<dbReference type="AlphaFoldDB" id="A0AAW1PND5"/>
<comment type="caution">
    <text evidence="2">The sequence shown here is derived from an EMBL/GenBank/DDBJ whole genome shotgun (WGS) entry which is preliminary data.</text>
</comment>
<evidence type="ECO:0000313" key="2">
    <source>
        <dbReference type="EMBL" id="KAK9809588.1"/>
    </source>
</evidence>
<dbReference type="Proteomes" id="UP001465755">
    <property type="component" value="Unassembled WGS sequence"/>
</dbReference>
<dbReference type="EMBL" id="JALJOQ010000018">
    <property type="protein sequence ID" value="KAK9809588.1"/>
    <property type="molecule type" value="Genomic_DNA"/>
</dbReference>
<accession>A0AAW1PND5</accession>